<dbReference type="KEGG" id="mng:MNEG_5567"/>
<gene>
    <name evidence="3" type="ORF">MNEG_5567</name>
</gene>
<organism evidence="3 4">
    <name type="scientific">Monoraphidium neglectum</name>
    <dbReference type="NCBI Taxonomy" id="145388"/>
    <lineage>
        <taxon>Eukaryota</taxon>
        <taxon>Viridiplantae</taxon>
        <taxon>Chlorophyta</taxon>
        <taxon>core chlorophytes</taxon>
        <taxon>Chlorophyceae</taxon>
        <taxon>CS clade</taxon>
        <taxon>Sphaeropleales</taxon>
        <taxon>Selenastraceae</taxon>
        <taxon>Monoraphidium</taxon>
    </lineage>
</organism>
<dbReference type="RefSeq" id="XP_013901411.1">
    <property type="nucleotide sequence ID" value="XM_014045957.1"/>
</dbReference>
<dbReference type="AlphaFoldDB" id="A0A0D2MPE7"/>
<keyword evidence="4" id="KW-1185">Reference proteome</keyword>
<dbReference type="GeneID" id="25738444"/>
<keyword evidence="1" id="KW-0175">Coiled coil</keyword>
<dbReference type="Proteomes" id="UP000054498">
    <property type="component" value="Unassembled WGS sequence"/>
</dbReference>
<sequence length="144" mass="16108">MCNVMHARLRLAAVGATLQPGRGGGRGSNVRRTRVGSRGNSGGDGDWQPEVLSVLAQAATYCWGAVLLGVCVSNILRGLATSAELRELNWELKRDLQEVTRELNQLKWDLKSDVRDLKYELKSDVRELKYELKSDVRDLKWGLK</sequence>
<proteinExistence type="predicted"/>
<evidence type="ECO:0000256" key="2">
    <source>
        <dbReference type="SAM" id="MobiDB-lite"/>
    </source>
</evidence>
<dbReference type="EMBL" id="KK101059">
    <property type="protein sequence ID" value="KIZ02392.1"/>
    <property type="molecule type" value="Genomic_DNA"/>
</dbReference>
<evidence type="ECO:0000313" key="3">
    <source>
        <dbReference type="EMBL" id="KIZ02392.1"/>
    </source>
</evidence>
<feature type="coiled-coil region" evidence="1">
    <location>
        <begin position="82"/>
        <end position="109"/>
    </location>
</feature>
<name>A0A0D2MPE7_9CHLO</name>
<reference evidence="3 4" key="1">
    <citation type="journal article" date="2013" name="BMC Genomics">
        <title>Reconstruction of the lipid metabolism for the microalga Monoraphidium neglectum from its genome sequence reveals characteristics suitable for biofuel production.</title>
        <authorList>
            <person name="Bogen C."/>
            <person name="Al-Dilaimi A."/>
            <person name="Albersmeier A."/>
            <person name="Wichmann J."/>
            <person name="Grundmann M."/>
            <person name="Rupp O."/>
            <person name="Lauersen K.J."/>
            <person name="Blifernez-Klassen O."/>
            <person name="Kalinowski J."/>
            <person name="Goesmann A."/>
            <person name="Mussgnug J.H."/>
            <person name="Kruse O."/>
        </authorList>
    </citation>
    <scope>NUCLEOTIDE SEQUENCE [LARGE SCALE GENOMIC DNA]</scope>
    <source>
        <strain evidence="3 4">SAG 48.87</strain>
    </source>
</reference>
<accession>A0A0D2MPE7</accession>
<dbReference type="OrthoDB" id="10255522at2759"/>
<evidence type="ECO:0000313" key="4">
    <source>
        <dbReference type="Proteomes" id="UP000054498"/>
    </source>
</evidence>
<feature type="region of interest" description="Disordered" evidence="2">
    <location>
        <begin position="20"/>
        <end position="44"/>
    </location>
</feature>
<evidence type="ECO:0000256" key="1">
    <source>
        <dbReference type="SAM" id="Coils"/>
    </source>
</evidence>
<protein>
    <submittedName>
        <fullName evidence="3">Uncharacterized protein</fullName>
    </submittedName>
</protein>